<comment type="caution">
    <text evidence="2">The sequence shown here is derived from an EMBL/GenBank/DDBJ whole genome shotgun (WGS) entry which is preliminary data.</text>
</comment>
<dbReference type="RefSeq" id="WP_113806647.1">
    <property type="nucleotide sequence ID" value="NZ_QOCW01000014.1"/>
</dbReference>
<dbReference type="OrthoDB" id="2991597at2"/>
<organism evidence="2 3">
    <name type="scientific">Bacillus taeanensis</name>
    <dbReference type="NCBI Taxonomy" id="273032"/>
    <lineage>
        <taxon>Bacteria</taxon>
        <taxon>Bacillati</taxon>
        <taxon>Bacillota</taxon>
        <taxon>Bacilli</taxon>
        <taxon>Bacillales</taxon>
        <taxon>Bacillaceae</taxon>
        <taxon>Bacillus</taxon>
    </lineage>
</organism>
<proteinExistence type="predicted"/>
<keyword evidence="1" id="KW-0812">Transmembrane</keyword>
<evidence type="ECO:0000313" key="3">
    <source>
        <dbReference type="Proteomes" id="UP000253314"/>
    </source>
</evidence>
<gene>
    <name evidence="2" type="ORF">DS031_13755</name>
</gene>
<dbReference type="Proteomes" id="UP000253314">
    <property type="component" value="Unassembled WGS sequence"/>
</dbReference>
<dbReference type="EMBL" id="QOCW01000014">
    <property type="protein sequence ID" value="RBW68998.1"/>
    <property type="molecule type" value="Genomic_DNA"/>
</dbReference>
<sequence>MSFEHYYHTCCEHIGRTVEIGCRDGAAYRGVIEHVDKEYVYLRPFDEEVNEHHESPNHGLFLWGFGGSFAGGFLGGLTGVALGRIAFFRPYPYYY</sequence>
<accession>A0A366XTX2</accession>
<keyword evidence="1" id="KW-0472">Membrane</keyword>
<dbReference type="AlphaFoldDB" id="A0A366XTX2"/>
<reference evidence="2 3" key="1">
    <citation type="submission" date="2018-07" db="EMBL/GenBank/DDBJ databases">
        <title>Lottiidibacillus patelloidae gen. nov., sp. nov., isolated from the intestinal tract of a marine limpet and the reclassification of B. taeanensis BH030017T, B. algicola KMM 3737T and B. hwajinpoensis SW-72T as genus Lottiidibacillus.</title>
        <authorList>
            <person name="Liu R."/>
            <person name="Huang Z."/>
        </authorList>
    </citation>
    <scope>NUCLEOTIDE SEQUENCE [LARGE SCALE GENOMIC DNA]</scope>
    <source>
        <strain evidence="2 3">BH030017</strain>
    </source>
</reference>
<protein>
    <submittedName>
        <fullName evidence="2">Uncharacterized protein</fullName>
    </submittedName>
</protein>
<name>A0A366XTX2_9BACI</name>
<feature type="transmembrane region" description="Helical" evidence="1">
    <location>
        <begin position="60"/>
        <end position="87"/>
    </location>
</feature>
<keyword evidence="1" id="KW-1133">Transmembrane helix</keyword>
<keyword evidence="3" id="KW-1185">Reference proteome</keyword>
<evidence type="ECO:0000256" key="1">
    <source>
        <dbReference type="SAM" id="Phobius"/>
    </source>
</evidence>
<evidence type="ECO:0000313" key="2">
    <source>
        <dbReference type="EMBL" id="RBW68998.1"/>
    </source>
</evidence>